<dbReference type="InterPro" id="IPR011701">
    <property type="entry name" value="MFS"/>
</dbReference>
<keyword evidence="9" id="KW-1185">Reference proteome</keyword>
<feature type="region of interest" description="Disordered" evidence="5">
    <location>
        <begin position="560"/>
        <end position="579"/>
    </location>
</feature>
<feature type="transmembrane region" description="Helical" evidence="6">
    <location>
        <begin position="151"/>
        <end position="174"/>
    </location>
</feature>
<feature type="transmembrane region" description="Helical" evidence="6">
    <location>
        <begin position="325"/>
        <end position="346"/>
    </location>
</feature>
<feature type="compositionally biased region" description="Polar residues" evidence="5">
    <location>
        <begin position="17"/>
        <end position="27"/>
    </location>
</feature>
<dbReference type="VEuPathDB" id="FungiDB:PV09_02079"/>
<keyword evidence="4 6" id="KW-0472">Membrane</keyword>
<dbReference type="InterPro" id="IPR020846">
    <property type="entry name" value="MFS_dom"/>
</dbReference>
<feature type="transmembrane region" description="Helical" evidence="6">
    <location>
        <begin position="529"/>
        <end position="549"/>
    </location>
</feature>
<evidence type="ECO:0000313" key="8">
    <source>
        <dbReference type="EMBL" id="KIW07220.1"/>
    </source>
</evidence>
<keyword evidence="3 6" id="KW-1133">Transmembrane helix</keyword>
<evidence type="ECO:0000256" key="2">
    <source>
        <dbReference type="ARBA" id="ARBA00022692"/>
    </source>
</evidence>
<dbReference type="GeneID" id="27310052"/>
<protein>
    <recommendedName>
        <fullName evidence="7">Major facilitator superfamily (MFS) profile domain-containing protein</fullName>
    </recommendedName>
</protein>
<dbReference type="CDD" id="cd17502">
    <property type="entry name" value="MFS_Azr1_MDR_like"/>
    <property type="match status" value="1"/>
</dbReference>
<dbReference type="AlphaFoldDB" id="A0A0D2AL09"/>
<dbReference type="PROSITE" id="PS50850">
    <property type="entry name" value="MFS"/>
    <property type="match status" value="1"/>
</dbReference>
<evidence type="ECO:0000313" key="9">
    <source>
        <dbReference type="Proteomes" id="UP000053259"/>
    </source>
</evidence>
<dbReference type="PANTHER" id="PTHR23501">
    <property type="entry name" value="MAJOR FACILITATOR SUPERFAMILY"/>
    <property type="match status" value="1"/>
</dbReference>
<dbReference type="GO" id="GO:0005886">
    <property type="term" value="C:plasma membrane"/>
    <property type="evidence" value="ECO:0007669"/>
    <property type="project" value="TreeGrafter"/>
</dbReference>
<dbReference type="SUPFAM" id="SSF103473">
    <property type="entry name" value="MFS general substrate transporter"/>
    <property type="match status" value="2"/>
</dbReference>
<dbReference type="RefSeq" id="XP_016217089.1">
    <property type="nucleotide sequence ID" value="XM_016355073.1"/>
</dbReference>
<dbReference type="InParanoid" id="A0A0D2AL09"/>
<accession>A0A0D2AL09</accession>
<comment type="subcellular location">
    <subcellularLocation>
        <location evidence="1">Membrane</location>
        <topology evidence="1">Multi-pass membrane protein</topology>
    </subcellularLocation>
</comment>
<feature type="transmembrane region" description="Helical" evidence="6">
    <location>
        <begin position="283"/>
        <end position="304"/>
    </location>
</feature>
<dbReference type="STRING" id="253628.A0A0D2AL09"/>
<dbReference type="InterPro" id="IPR036259">
    <property type="entry name" value="MFS_trans_sf"/>
</dbReference>
<feature type="transmembrane region" description="Helical" evidence="6">
    <location>
        <begin position="388"/>
        <end position="407"/>
    </location>
</feature>
<evidence type="ECO:0000256" key="1">
    <source>
        <dbReference type="ARBA" id="ARBA00004141"/>
    </source>
</evidence>
<evidence type="ECO:0000259" key="7">
    <source>
        <dbReference type="PROSITE" id="PS50850"/>
    </source>
</evidence>
<feature type="transmembrane region" description="Helical" evidence="6">
    <location>
        <begin position="96"/>
        <end position="114"/>
    </location>
</feature>
<name>A0A0D2AL09_9PEZI</name>
<feature type="transmembrane region" description="Helical" evidence="6">
    <location>
        <begin position="419"/>
        <end position="441"/>
    </location>
</feature>
<dbReference type="Proteomes" id="UP000053259">
    <property type="component" value="Unassembled WGS sequence"/>
</dbReference>
<evidence type="ECO:0000256" key="6">
    <source>
        <dbReference type="SAM" id="Phobius"/>
    </source>
</evidence>
<evidence type="ECO:0000256" key="3">
    <source>
        <dbReference type="ARBA" id="ARBA00022989"/>
    </source>
</evidence>
<organism evidence="8 9">
    <name type="scientific">Verruconis gallopava</name>
    <dbReference type="NCBI Taxonomy" id="253628"/>
    <lineage>
        <taxon>Eukaryota</taxon>
        <taxon>Fungi</taxon>
        <taxon>Dikarya</taxon>
        <taxon>Ascomycota</taxon>
        <taxon>Pezizomycotina</taxon>
        <taxon>Dothideomycetes</taxon>
        <taxon>Pleosporomycetidae</taxon>
        <taxon>Venturiales</taxon>
        <taxon>Sympoventuriaceae</taxon>
        <taxon>Verruconis</taxon>
    </lineage>
</organism>
<feature type="transmembrane region" description="Helical" evidence="6">
    <location>
        <begin position="366"/>
        <end position="383"/>
    </location>
</feature>
<dbReference type="PANTHER" id="PTHR23501:SF201">
    <property type="entry name" value="MFS AFLATOXIN EFFLUX PUMP"/>
    <property type="match status" value="1"/>
</dbReference>
<dbReference type="OrthoDB" id="10021397at2759"/>
<dbReference type="Pfam" id="PF07690">
    <property type="entry name" value="MFS_1"/>
    <property type="match status" value="1"/>
</dbReference>
<proteinExistence type="predicted"/>
<feature type="transmembrane region" description="Helical" evidence="6">
    <location>
        <begin position="218"/>
        <end position="237"/>
    </location>
</feature>
<keyword evidence="2 6" id="KW-0812">Transmembrane</keyword>
<sequence>MEPSEKSHEALDEASNKEVQPSVSSRSSRGKTPEHDGGQIQPTQTNASEIVYPSTAKTAVIMLCLYISMFLVALDRTILATAVPRITDSFHSIDDIGWYASSYMLTACGFILVYGRVYTFYNTKWVFLSGIILFEVGSAISGAAPNSTALIIGRAIAGFGSSGIFTGAITIMINTVPLHKRPMYQGLFGATFAIASVVGPLLGGAFTDSKATWRWCFYINLPLGGIVVTFLTFFLHLNEKEKKKVTLKEQFMKLDPLGTLFFLPSIVCLLLALQWGGTKYDWSSWRVILLLVIFAAGFVAFVIVQAITRNTTATIPSRIILQRSVIFSAIYTFFNGSVFMTEVYYIPIWFQAIKGSSAVHSGIQSIPLVLSLVTLAMLCGILVQRFGYYTPFMWCGSVIMTVGTGMIHTWKVDSGHNEWIGYQVLLGIGIGMGMQQSNLAVQTVLQHRDVPTGSALIFFCQTLGGAVFVSVGQNVFLKKFAGQLRQLPAGVLNMQTLLNTGATEIRNVVPPQYRDQVIRSYNYALMNGPMLVCIILACITFVGALGVEVRSTKEQLKKKQAAAQQQQNEKQDIEKEAES</sequence>
<feature type="transmembrane region" description="Helical" evidence="6">
    <location>
        <begin position="126"/>
        <end position="145"/>
    </location>
</feature>
<feature type="region of interest" description="Disordered" evidence="5">
    <location>
        <begin position="1"/>
        <end position="44"/>
    </location>
</feature>
<gene>
    <name evidence="8" type="ORF">PV09_02079</name>
</gene>
<feature type="transmembrane region" description="Helical" evidence="6">
    <location>
        <begin position="186"/>
        <end position="206"/>
    </location>
</feature>
<dbReference type="FunCoup" id="A0A0D2AL09">
    <property type="interactions" value="59"/>
</dbReference>
<evidence type="ECO:0000256" key="5">
    <source>
        <dbReference type="SAM" id="MobiDB-lite"/>
    </source>
</evidence>
<dbReference type="FunFam" id="1.20.1720.10:FF:000012">
    <property type="entry name" value="MFS toxin efflux pump (AflT)"/>
    <property type="match status" value="1"/>
</dbReference>
<feature type="transmembrane region" description="Helical" evidence="6">
    <location>
        <begin position="453"/>
        <end position="471"/>
    </location>
</feature>
<feature type="transmembrane region" description="Helical" evidence="6">
    <location>
        <begin position="257"/>
        <end position="277"/>
    </location>
</feature>
<feature type="transmembrane region" description="Helical" evidence="6">
    <location>
        <begin position="60"/>
        <end position="84"/>
    </location>
</feature>
<evidence type="ECO:0000256" key="4">
    <source>
        <dbReference type="ARBA" id="ARBA00023136"/>
    </source>
</evidence>
<dbReference type="EMBL" id="KN847533">
    <property type="protein sequence ID" value="KIW07220.1"/>
    <property type="molecule type" value="Genomic_DNA"/>
</dbReference>
<reference evidence="8 9" key="1">
    <citation type="submission" date="2015-01" db="EMBL/GenBank/DDBJ databases">
        <title>The Genome Sequence of Ochroconis gallopava CBS43764.</title>
        <authorList>
            <consortium name="The Broad Institute Genomics Platform"/>
            <person name="Cuomo C."/>
            <person name="de Hoog S."/>
            <person name="Gorbushina A."/>
            <person name="Stielow B."/>
            <person name="Teixiera M."/>
            <person name="Abouelleil A."/>
            <person name="Chapman S.B."/>
            <person name="Priest M."/>
            <person name="Young S.K."/>
            <person name="Wortman J."/>
            <person name="Nusbaum C."/>
            <person name="Birren B."/>
        </authorList>
    </citation>
    <scope>NUCLEOTIDE SEQUENCE [LARGE SCALE GENOMIC DNA]</scope>
    <source>
        <strain evidence="8 9">CBS 43764</strain>
    </source>
</reference>
<feature type="domain" description="Major facilitator superfamily (MFS) profile" evidence="7">
    <location>
        <begin position="61"/>
        <end position="555"/>
    </location>
</feature>
<feature type="compositionally biased region" description="Basic and acidic residues" evidence="5">
    <location>
        <begin position="1"/>
        <end position="16"/>
    </location>
</feature>
<dbReference type="Gene3D" id="1.20.1250.20">
    <property type="entry name" value="MFS general substrate transporter like domains"/>
    <property type="match status" value="2"/>
</dbReference>
<dbReference type="HOGENOM" id="CLU_000960_22_1_1"/>
<dbReference type="FunFam" id="1.20.1250.20:FF:000196">
    <property type="entry name" value="MFS toxin efflux pump (AflT)"/>
    <property type="match status" value="1"/>
</dbReference>
<dbReference type="GO" id="GO:0022857">
    <property type="term" value="F:transmembrane transporter activity"/>
    <property type="evidence" value="ECO:0007669"/>
    <property type="project" value="InterPro"/>
</dbReference>
<feature type="compositionally biased region" description="Basic and acidic residues" evidence="5">
    <location>
        <begin position="569"/>
        <end position="579"/>
    </location>
</feature>